<evidence type="ECO:0008006" key="6">
    <source>
        <dbReference type="Google" id="ProtNLM"/>
    </source>
</evidence>
<dbReference type="Proteomes" id="UP000649179">
    <property type="component" value="Unassembled WGS sequence"/>
</dbReference>
<evidence type="ECO:0000256" key="1">
    <source>
        <dbReference type="SAM" id="MobiDB-lite"/>
    </source>
</evidence>
<evidence type="ECO:0000259" key="3">
    <source>
        <dbReference type="Pfam" id="PF14403"/>
    </source>
</evidence>
<dbReference type="RefSeq" id="WP_188779642.1">
    <property type="nucleotide sequence ID" value="NZ_BMKQ01000001.1"/>
</dbReference>
<proteinExistence type="predicted"/>
<dbReference type="Gene3D" id="3.40.50.11290">
    <property type="match status" value="1"/>
</dbReference>
<dbReference type="InterPro" id="IPR007296">
    <property type="entry name" value="DUF403"/>
</dbReference>
<dbReference type="Pfam" id="PF14403">
    <property type="entry name" value="CP_ATPgrasp_2"/>
    <property type="match status" value="1"/>
</dbReference>
<name>A0A917F3V4_9ACTN</name>
<sequence>MTALRDYADRVNQPELSDPSGSPTRWDEMVGPDGGLRAPWKALASVAVGLTEHDLARVGRDVTRFLADDGVTYVRPHGRGEVPWRLDPVPLVLDAADWASLEVGLAQRAELLDAVLVDLYGEQTLLAEGVVPPEVVHTHPGFVRALARRSYVDPHPLLVTGTDLGRGPDGAWLALGDRTQAPSGIGFAMENRRVVSRVLPELYREARLHRLGPFFSAMRSVLMQSGGGETADARVVVLSTGAGSETAYDQAFVASTLGFPLVEGADLVVRDGYVHLRTAGSLERVDVILRRVDAEWTDPLELRGDSRLGVAGLTEVVRRGRVRVVNGLGSGVLESPALLPYLPAACRHLLDEDLRLASVPTWWGGSEEGRAALLDRSDLVVRTVDDPAPLRLPAEDLRDRVLADPGRYVGQEPADLSWSPQVGPSGAVHSRPVSLRTFALQHGGAYRPMVGGLASVLGDDRSVISSKDVWVLKASPEDPDQGLAEVLPLSTLRAPEVTVPRVLEDMFWLGRYVDRAEAALRLTLAATTLAEEARPATAGDQALAVVRGAVHRLAGPGPGSSPETDLRSVLLDGRRVGTAAHAVAGMREAAQSVRDQLSADVWRAFGVLDRAAELVTDSPYRHQLGEGAGRMLTGVLSVDGVVASMMRDQTWHVIEAGRCLERALQLAHLLRATTCVRRGLDVDRRVLDAVLVATESSVTHRRRFRGHVRPASVVDLLLLDRANPRSLRFALVALADHLSGLAGSTGSTRPERLVADLLTRVEETDTATLVAIGGVDRPHLADLLDEVLAQLSRTADAIAELHFSTGPAPRPFPHLVVAGP</sequence>
<dbReference type="Pfam" id="PF04168">
    <property type="entry name" value="Alpha-E"/>
    <property type="match status" value="1"/>
</dbReference>
<dbReference type="EMBL" id="BMKQ01000001">
    <property type="protein sequence ID" value="GGF46093.1"/>
    <property type="molecule type" value="Genomic_DNA"/>
</dbReference>
<feature type="domain" description="Circularly permuted ATP-grasp type 2" evidence="3">
    <location>
        <begin position="90"/>
        <end position="456"/>
    </location>
</feature>
<accession>A0A917F3V4</accession>
<evidence type="ECO:0000313" key="4">
    <source>
        <dbReference type="EMBL" id="GGF46093.1"/>
    </source>
</evidence>
<dbReference type="InterPro" id="IPR051680">
    <property type="entry name" value="ATP-dep_Glu-Cys_Ligase-2"/>
</dbReference>
<organism evidence="4 5">
    <name type="scientific">Marmoricola endophyticus</name>
    <dbReference type="NCBI Taxonomy" id="2040280"/>
    <lineage>
        <taxon>Bacteria</taxon>
        <taxon>Bacillati</taxon>
        <taxon>Actinomycetota</taxon>
        <taxon>Actinomycetes</taxon>
        <taxon>Propionibacteriales</taxon>
        <taxon>Nocardioidaceae</taxon>
        <taxon>Marmoricola</taxon>
    </lineage>
</organism>
<feature type="region of interest" description="Disordered" evidence="1">
    <location>
        <begin position="1"/>
        <end position="30"/>
    </location>
</feature>
<dbReference type="PANTHER" id="PTHR34595:SF2">
    <property type="entry name" value="BLR2978 PROTEIN"/>
    <property type="match status" value="1"/>
</dbReference>
<feature type="domain" description="DUF403" evidence="2">
    <location>
        <begin position="500"/>
        <end position="803"/>
    </location>
</feature>
<protein>
    <recommendedName>
        <fullName evidence="6">DUF403 domain-containing protein</fullName>
    </recommendedName>
</protein>
<comment type="caution">
    <text evidence="4">The sequence shown here is derived from an EMBL/GenBank/DDBJ whole genome shotgun (WGS) entry which is preliminary data.</text>
</comment>
<reference evidence="4" key="1">
    <citation type="journal article" date="2014" name="Int. J. Syst. Evol. Microbiol.">
        <title>Complete genome sequence of Corynebacterium casei LMG S-19264T (=DSM 44701T), isolated from a smear-ripened cheese.</title>
        <authorList>
            <consortium name="US DOE Joint Genome Institute (JGI-PGF)"/>
            <person name="Walter F."/>
            <person name="Albersmeier A."/>
            <person name="Kalinowski J."/>
            <person name="Ruckert C."/>
        </authorList>
    </citation>
    <scope>NUCLEOTIDE SEQUENCE</scope>
    <source>
        <strain evidence="4">CGMCC 1.16067</strain>
    </source>
</reference>
<dbReference type="InterPro" id="IPR025841">
    <property type="entry name" value="CP_ATPgrasp_2"/>
</dbReference>
<dbReference type="SUPFAM" id="SSF56059">
    <property type="entry name" value="Glutathione synthetase ATP-binding domain-like"/>
    <property type="match status" value="1"/>
</dbReference>
<evidence type="ECO:0000259" key="2">
    <source>
        <dbReference type="Pfam" id="PF04168"/>
    </source>
</evidence>
<dbReference type="PANTHER" id="PTHR34595">
    <property type="entry name" value="BLR5612 PROTEIN"/>
    <property type="match status" value="1"/>
</dbReference>
<keyword evidence="5" id="KW-1185">Reference proteome</keyword>
<evidence type="ECO:0000313" key="5">
    <source>
        <dbReference type="Proteomes" id="UP000649179"/>
    </source>
</evidence>
<dbReference type="AlphaFoldDB" id="A0A917F3V4"/>
<gene>
    <name evidence="4" type="ORF">GCM10011519_19980</name>
</gene>
<reference evidence="4" key="2">
    <citation type="submission" date="2020-09" db="EMBL/GenBank/DDBJ databases">
        <authorList>
            <person name="Sun Q."/>
            <person name="Zhou Y."/>
        </authorList>
    </citation>
    <scope>NUCLEOTIDE SEQUENCE</scope>
    <source>
        <strain evidence="4">CGMCC 1.16067</strain>
    </source>
</reference>